<dbReference type="PANTHER" id="PTHR32063:SF0">
    <property type="entry name" value="SWARMING MOTILITY PROTEIN SWRC"/>
    <property type="match status" value="1"/>
</dbReference>
<dbReference type="PANTHER" id="PTHR32063">
    <property type="match status" value="1"/>
</dbReference>
<dbReference type="Gene3D" id="3.30.70.1320">
    <property type="entry name" value="Multidrug efflux transporter AcrB pore domain like"/>
    <property type="match status" value="1"/>
</dbReference>
<accession>A0A512C7B8</accession>
<dbReference type="PROSITE" id="PS50156">
    <property type="entry name" value="SSD"/>
    <property type="match status" value="1"/>
</dbReference>
<feature type="transmembrane region" description="Helical" evidence="1">
    <location>
        <begin position="359"/>
        <end position="379"/>
    </location>
</feature>
<feature type="domain" description="SSD" evidence="2">
    <location>
        <begin position="358"/>
        <end position="487"/>
    </location>
</feature>
<evidence type="ECO:0000313" key="3">
    <source>
        <dbReference type="EMBL" id="GEO20050.1"/>
    </source>
</evidence>
<reference evidence="3 4" key="1">
    <citation type="submission" date="2019-07" db="EMBL/GenBank/DDBJ databases">
        <title>Whole genome shotgun sequence of Cyclobacterium qasimii NBRC 106168.</title>
        <authorList>
            <person name="Hosoyama A."/>
            <person name="Uohara A."/>
            <person name="Ohji S."/>
            <person name="Ichikawa N."/>
        </authorList>
    </citation>
    <scope>NUCLEOTIDE SEQUENCE [LARGE SCALE GENOMIC DNA]</scope>
    <source>
        <strain evidence="3 4">NBRC 106168</strain>
    </source>
</reference>
<dbReference type="Gene3D" id="1.20.1640.10">
    <property type="entry name" value="Multidrug efflux transporter AcrB transmembrane domain"/>
    <property type="match status" value="2"/>
</dbReference>
<dbReference type="AlphaFoldDB" id="A0A512C7B8"/>
<dbReference type="SUPFAM" id="SSF82714">
    <property type="entry name" value="Multidrug efflux transporter AcrB TolC docking domain, DN and DC subdomains"/>
    <property type="match status" value="2"/>
</dbReference>
<dbReference type="InterPro" id="IPR000731">
    <property type="entry name" value="SSD"/>
</dbReference>
<dbReference type="Proteomes" id="UP000321301">
    <property type="component" value="Unassembled WGS sequence"/>
</dbReference>
<keyword evidence="1" id="KW-0812">Transmembrane</keyword>
<gene>
    <name evidence="3" type="ORF">CQA01_05840</name>
</gene>
<feature type="transmembrane region" description="Helical" evidence="1">
    <location>
        <begin position="462"/>
        <end position="484"/>
    </location>
</feature>
<protein>
    <submittedName>
        <fullName evidence="3">Multidrug ABC transporter</fullName>
    </submittedName>
</protein>
<feature type="transmembrane region" description="Helical" evidence="1">
    <location>
        <begin position="430"/>
        <end position="450"/>
    </location>
</feature>
<dbReference type="PRINTS" id="PR00702">
    <property type="entry name" value="ACRIFLAVINRP"/>
</dbReference>
<feature type="transmembrane region" description="Helical" evidence="1">
    <location>
        <begin position="992"/>
        <end position="1018"/>
    </location>
</feature>
<dbReference type="RefSeq" id="WP_040417422.1">
    <property type="nucleotide sequence ID" value="NZ_BJYV01000001.1"/>
</dbReference>
<dbReference type="GO" id="GO:0005886">
    <property type="term" value="C:plasma membrane"/>
    <property type="evidence" value="ECO:0007669"/>
    <property type="project" value="TreeGrafter"/>
</dbReference>
<dbReference type="GO" id="GO:0042910">
    <property type="term" value="F:xenobiotic transmembrane transporter activity"/>
    <property type="evidence" value="ECO:0007669"/>
    <property type="project" value="TreeGrafter"/>
</dbReference>
<comment type="caution">
    <text evidence="3">The sequence shown here is derived from an EMBL/GenBank/DDBJ whole genome shotgun (WGS) entry which is preliminary data.</text>
</comment>
<dbReference type="InterPro" id="IPR001036">
    <property type="entry name" value="Acrflvin-R"/>
</dbReference>
<evidence type="ECO:0000256" key="1">
    <source>
        <dbReference type="SAM" id="Phobius"/>
    </source>
</evidence>
<dbReference type="InterPro" id="IPR027463">
    <property type="entry name" value="AcrB_DN_DC_subdom"/>
</dbReference>
<evidence type="ECO:0000259" key="2">
    <source>
        <dbReference type="PROSITE" id="PS50156"/>
    </source>
</evidence>
<keyword evidence="1" id="KW-0472">Membrane</keyword>
<organism evidence="3 4">
    <name type="scientific">Cyclobacterium qasimii</name>
    <dbReference type="NCBI Taxonomy" id="1350429"/>
    <lineage>
        <taxon>Bacteria</taxon>
        <taxon>Pseudomonadati</taxon>
        <taxon>Bacteroidota</taxon>
        <taxon>Cytophagia</taxon>
        <taxon>Cytophagales</taxon>
        <taxon>Cyclobacteriaceae</taxon>
        <taxon>Cyclobacterium</taxon>
    </lineage>
</organism>
<feature type="transmembrane region" description="Helical" evidence="1">
    <location>
        <begin position="12"/>
        <end position="32"/>
    </location>
</feature>
<proteinExistence type="predicted"/>
<feature type="transmembrane region" description="Helical" evidence="1">
    <location>
        <begin position="860"/>
        <end position="882"/>
    </location>
</feature>
<feature type="transmembrane region" description="Helical" evidence="1">
    <location>
        <begin position="964"/>
        <end position="986"/>
    </location>
</feature>
<dbReference type="Gene3D" id="3.30.2090.10">
    <property type="entry name" value="Multidrug efflux transporter AcrB TolC docking domain, DN and DC subdomains"/>
    <property type="match status" value="2"/>
</dbReference>
<dbReference type="EMBL" id="BJYV01000001">
    <property type="protein sequence ID" value="GEO20050.1"/>
    <property type="molecule type" value="Genomic_DNA"/>
</dbReference>
<name>A0A512C7B8_9BACT</name>
<keyword evidence="4" id="KW-1185">Reference proteome</keyword>
<feature type="transmembrane region" description="Helical" evidence="1">
    <location>
        <begin position="332"/>
        <end position="352"/>
    </location>
</feature>
<dbReference type="Gene3D" id="3.30.70.1430">
    <property type="entry name" value="Multidrug efflux transporter AcrB pore domain"/>
    <property type="match status" value="2"/>
</dbReference>
<dbReference type="SUPFAM" id="SSF82866">
    <property type="entry name" value="Multidrug efflux transporter AcrB transmembrane domain"/>
    <property type="match status" value="2"/>
</dbReference>
<dbReference type="Pfam" id="PF00873">
    <property type="entry name" value="ACR_tran"/>
    <property type="match status" value="1"/>
</dbReference>
<evidence type="ECO:0000313" key="4">
    <source>
        <dbReference type="Proteomes" id="UP000321301"/>
    </source>
</evidence>
<dbReference type="Gene3D" id="3.30.70.1440">
    <property type="entry name" value="Multidrug efflux transporter AcrB pore domain"/>
    <property type="match status" value="1"/>
</dbReference>
<feature type="transmembrane region" description="Helical" evidence="1">
    <location>
        <begin position="385"/>
        <end position="410"/>
    </location>
</feature>
<feature type="transmembrane region" description="Helical" evidence="1">
    <location>
        <begin position="530"/>
        <end position="552"/>
    </location>
</feature>
<keyword evidence="1" id="KW-1133">Transmembrane helix</keyword>
<sequence>MQITKISIQRSTIVVVLFTILTSLGIFSYSQMSYELLPKFSSNIVTVSTLYPGSAPSEVENSVTRKLEDALASLEGLDVMKSTSLESFSIITIELKDEVDVDIVLQDAQRKIDAILGDLPEDADPPSLGKFSLDDMPIMQLGAYSNLNATEFYDLMDQRIQPTLAQIDGVAQVNLLGGTEREIKVNLNQNKLEALGISPLQVNQAIASENLDFPTGKLKNDDEQILIRLAGKFRSVEEINDLVVAQNGQSTIRIKDLAEVVDSKKDDEVLSRLNGNAAIGISIQKQSDANAVDVAKDITSALSGLEKTYGGNDLRFEVSQDSSTFTLDAANAVIHDLIIAVVLVAIIMLLFLHSIRNAVIVMIAVPASIVATFTVMYLAGFTLNLMSLLALSLVVGILVDDAIVVIENIYRHMEKGKTAVQASYDGIREIGGTVLSITLVIVVVFVPLSMTGGLIAGILTQFSITVAVATLISLLVAFTLIPLLTSRFSKLEHINPKSIFGKIINGFEKILDNIVDWLTGILKWAFNNKAITLIATLALFISSFMLVSKGFIGSEFIGQGDKGEFIVRIELPKSSTLEETNFTTMEVEHFLRQYPEITGVFTSVGQTTGGFSGATSTPYAAELTIKMVPSEQRNKTAPEFSREVEIALEENIVGAEFTAVPIAITGTASDAPIQILLSGPDLATLKSFSNEVMAEVIQVPGTRKVETSLEDGNPEISVEVDRAKMADLGLDMALVGGTMQVAFNGNTDTKYRDGDFEYDINIRLDEFDRKAVTDIENLTFVNKRGEAILLKQFATATPSEGPSKLTRQNRITSVSVNSQVSGRPTGTVGAEIQARIATLDLPSEVTIAYEGDLKMQEEGFGSLGIALMASILLIYLIMVALYDNYVYPLVVMFSLPLAIIGALLALAMSGSSLSIFSILGLIMLMGLVAKNAILLVDFANQLKAAGVEVKAALVKAVEIRFRPILMTTLAMVFGMMPIALASGAGAEWKNGLAWALIGGLISSMFLTMVIVPVIYYVFDRILARFGKDKKKEIVIEETELSEAESEVAEYV</sequence>
<feature type="transmembrane region" description="Helical" evidence="1">
    <location>
        <begin position="915"/>
        <end position="936"/>
    </location>
</feature>
<feature type="transmembrane region" description="Helical" evidence="1">
    <location>
        <begin position="889"/>
        <end position="909"/>
    </location>
</feature>
<dbReference type="SUPFAM" id="SSF82693">
    <property type="entry name" value="Multidrug efflux transporter AcrB pore domain, PN1, PN2, PC1 and PC2 subdomains"/>
    <property type="match status" value="3"/>
</dbReference>